<evidence type="ECO:0000256" key="14">
    <source>
        <dbReference type="RuleBase" id="RU363047"/>
    </source>
</evidence>
<feature type="transmembrane region" description="Helical" evidence="14">
    <location>
        <begin position="22"/>
        <end position="49"/>
    </location>
</feature>
<evidence type="ECO:0000256" key="2">
    <source>
        <dbReference type="ARBA" id="ARBA00022475"/>
    </source>
</evidence>
<keyword evidence="11" id="KW-0325">Glycoprotein</keyword>
<dbReference type="Pfam" id="PF13853">
    <property type="entry name" value="7tm_4"/>
    <property type="match status" value="1"/>
</dbReference>
<evidence type="ECO:0000256" key="8">
    <source>
        <dbReference type="ARBA" id="ARBA00023136"/>
    </source>
</evidence>
<organism evidence="16 17">
    <name type="scientific">Pyxicephalus adspersus</name>
    <name type="common">African bullfrog</name>
    <dbReference type="NCBI Taxonomy" id="30357"/>
    <lineage>
        <taxon>Eukaryota</taxon>
        <taxon>Metazoa</taxon>
        <taxon>Chordata</taxon>
        <taxon>Craniata</taxon>
        <taxon>Vertebrata</taxon>
        <taxon>Euteleostomi</taxon>
        <taxon>Amphibia</taxon>
        <taxon>Batrachia</taxon>
        <taxon>Anura</taxon>
        <taxon>Neobatrachia</taxon>
        <taxon>Ranoidea</taxon>
        <taxon>Pyxicephalidae</taxon>
        <taxon>Pyxicephalinae</taxon>
        <taxon>Pyxicephalus</taxon>
    </lineage>
</organism>
<evidence type="ECO:0000256" key="11">
    <source>
        <dbReference type="ARBA" id="ARBA00023180"/>
    </source>
</evidence>
<keyword evidence="17" id="KW-1185">Reference proteome</keyword>
<name>A0AAV3B485_PYXAD</name>
<accession>A0AAV3B485</accession>
<dbReference type="Proteomes" id="UP001181693">
    <property type="component" value="Unassembled WGS sequence"/>
</dbReference>
<dbReference type="InterPro" id="IPR017452">
    <property type="entry name" value="GPCR_Rhodpsn_7TM"/>
</dbReference>
<dbReference type="PANTHER" id="PTHR24242">
    <property type="entry name" value="G-PROTEIN COUPLED RECEPTOR"/>
    <property type="match status" value="1"/>
</dbReference>
<dbReference type="SUPFAM" id="SSF81321">
    <property type="entry name" value="Family A G protein-coupled receptor-like"/>
    <property type="match status" value="1"/>
</dbReference>
<dbReference type="PANTHER" id="PTHR24242:SF253">
    <property type="entry name" value="OLFACTORY RECEPTOR-RELATED"/>
    <property type="match status" value="1"/>
</dbReference>
<dbReference type="GO" id="GO:0005886">
    <property type="term" value="C:plasma membrane"/>
    <property type="evidence" value="ECO:0007669"/>
    <property type="project" value="UniProtKB-SubCell"/>
</dbReference>
<keyword evidence="10 13" id="KW-0675">Receptor</keyword>
<feature type="transmembrane region" description="Helical" evidence="14">
    <location>
        <begin position="205"/>
        <end position="225"/>
    </location>
</feature>
<dbReference type="GO" id="GO:0004984">
    <property type="term" value="F:olfactory receptor activity"/>
    <property type="evidence" value="ECO:0007669"/>
    <property type="project" value="InterPro"/>
</dbReference>
<dbReference type="EMBL" id="DYDO01000002">
    <property type="protein sequence ID" value="DBA29663.1"/>
    <property type="molecule type" value="Genomic_DNA"/>
</dbReference>
<evidence type="ECO:0000256" key="6">
    <source>
        <dbReference type="ARBA" id="ARBA00022989"/>
    </source>
</evidence>
<evidence type="ECO:0000256" key="12">
    <source>
        <dbReference type="ARBA" id="ARBA00023224"/>
    </source>
</evidence>
<keyword evidence="4 13" id="KW-0812">Transmembrane</keyword>
<evidence type="ECO:0000256" key="10">
    <source>
        <dbReference type="ARBA" id="ARBA00023170"/>
    </source>
</evidence>
<comment type="subcellular location">
    <subcellularLocation>
        <location evidence="1 14">Cell membrane</location>
        <topology evidence="1 14">Multi-pass membrane protein</topology>
    </subcellularLocation>
</comment>
<keyword evidence="2 14" id="KW-1003">Cell membrane</keyword>
<feature type="transmembrane region" description="Helical" evidence="14">
    <location>
        <begin position="139"/>
        <end position="165"/>
    </location>
</feature>
<dbReference type="GO" id="GO:0004930">
    <property type="term" value="F:G protein-coupled receptor activity"/>
    <property type="evidence" value="ECO:0007669"/>
    <property type="project" value="UniProtKB-KW"/>
</dbReference>
<evidence type="ECO:0000256" key="13">
    <source>
        <dbReference type="RuleBase" id="RU000688"/>
    </source>
</evidence>
<keyword evidence="9" id="KW-1015">Disulfide bond</keyword>
<dbReference type="PROSITE" id="PS00237">
    <property type="entry name" value="G_PROTEIN_RECEP_F1_1"/>
    <property type="match status" value="1"/>
</dbReference>
<dbReference type="PRINTS" id="PR00245">
    <property type="entry name" value="OLFACTORYR"/>
</dbReference>
<dbReference type="AlphaFoldDB" id="A0AAV3B485"/>
<dbReference type="InterPro" id="IPR000276">
    <property type="entry name" value="GPCR_Rhodpsn"/>
</dbReference>
<feature type="transmembrane region" description="Helical" evidence="14">
    <location>
        <begin position="237"/>
        <end position="260"/>
    </location>
</feature>
<evidence type="ECO:0000256" key="4">
    <source>
        <dbReference type="ARBA" id="ARBA00022692"/>
    </source>
</evidence>
<dbReference type="InterPro" id="IPR050939">
    <property type="entry name" value="Olfactory_GPCR1"/>
</dbReference>
<evidence type="ECO:0000256" key="7">
    <source>
        <dbReference type="ARBA" id="ARBA00023040"/>
    </source>
</evidence>
<evidence type="ECO:0000259" key="15">
    <source>
        <dbReference type="PROSITE" id="PS50262"/>
    </source>
</evidence>
<comment type="caution">
    <text evidence="16">The sequence shown here is derived from an EMBL/GenBank/DDBJ whole genome shotgun (WGS) entry which is preliminary data.</text>
</comment>
<keyword evidence="12 13" id="KW-0807">Transducer</keyword>
<feature type="domain" description="G-protein coupled receptors family 1 profile" evidence="15">
    <location>
        <begin position="40"/>
        <end position="289"/>
    </location>
</feature>
<evidence type="ECO:0000256" key="1">
    <source>
        <dbReference type="ARBA" id="ARBA00004651"/>
    </source>
</evidence>
<evidence type="ECO:0000313" key="16">
    <source>
        <dbReference type="EMBL" id="DBA29663.1"/>
    </source>
</evidence>
<dbReference type="Gene3D" id="1.20.1070.10">
    <property type="entry name" value="Rhodopsin 7-helix transmembrane proteins"/>
    <property type="match status" value="1"/>
</dbReference>
<comment type="similarity">
    <text evidence="13">Belongs to the G-protein coupled receptor 1 family.</text>
</comment>
<keyword evidence="3 14" id="KW-0716">Sensory transduction</keyword>
<protein>
    <recommendedName>
        <fullName evidence="14">Olfactory receptor</fullName>
    </recommendedName>
</protein>
<keyword evidence="8 14" id="KW-0472">Membrane</keyword>
<evidence type="ECO:0000256" key="5">
    <source>
        <dbReference type="ARBA" id="ARBA00022725"/>
    </source>
</evidence>
<keyword evidence="7 13" id="KW-0297">G-protein coupled receptor</keyword>
<sequence length="310" mass="35311">MEDIAMSITEVKLLGFQSCKEISFVLFALLLTVYILTIFGNFLIITLVYHSKNLHTPMYFFLTQLSISDIIITTDIAPNFLHILLHEGATMSLTGCIVQQYIFDVMECMECLLLTVMSYDRYLAICNPLHYMSIMNELFCIKLIIIAWFLSFCSMLTATVTVSFLDFCGPNIIDHFFCDFSPVLSLSCSETFWVQFEIIVNSVPFLFLPFFIIIISYGYIIFTILKIPSSTGKQKAFSTCSSHLTVVCIFYITLIVIYDLPTSGQSLTISKLASLLYTMGTPLMNPIIYSLRNRDIKIAFAELRNSFVRV</sequence>
<evidence type="ECO:0000256" key="9">
    <source>
        <dbReference type="ARBA" id="ARBA00023157"/>
    </source>
</evidence>
<dbReference type="PROSITE" id="PS50262">
    <property type="entry name" value="G_PROTEIN_RECEP_F1_2"/>
    <property type="match status" value="1"/>
</dbReference>
<feature type="transmembrane region" description="Helical" evidence="14">
    <location>
        <begin position="272"/>
        <end position="291"/>
    </location>
</feature>
<dbReference type="InterPro" id="IPR000725">
    <property type="entry name" value="Olfact_rcpt"/>
</dbReference>
<gene>
    <name evidence="16" type="ORF">GDO54_005727</name>
</gene>
<dbReference type="FunFam" id="1.20.1070.10:FF:000010">
    <property type="entry name" value="Olfactory receptor"/>
    <property type="match status" value="1"/>
</dbReference>
<dbReference type="PRINTS" id="PR00237">
    <property type="entry name" value="GPCRRHODOPSN"/>
</dbReference>
<keyword evidence="6 14" id="KW-1133">Transmembrane helix</keyword>
<evidence type="ECO:0000256" key="3">
    <source>
        <dbReference type="ARBA" id="ARBA00022606"/>
    </source>
</evidence>
<evidence type="ECO:0000313" key="17">
    <source>
        <dbReference type="Proteomes" id="UP001181693"/>
    </source>
</evidence>
<reference evidence="16" key="1">
    <citation type="thesis" date="2020" institute="ProQuest LLC" country="789 East Eisenhower Parkway, Ann Arbor, MI, USA">
        <title>Comparative Genomics and Chromosome Evolution.</title>
        <authorList>
            <person name="Mudd A.B."/>
        </authorList>
    </citation>
    <scope>NUCLEOTIDE SEQUENCE</scope>
    <source>
        <strain evidence="16">1538</strain>
        <tissue evidence="16">Blood</tissue>
    </source>
</reference>
<keyword evidence="5 14" id="KW-0552">Olfaction</keyword>
<proteinExistence type="inferred from homology"/>